<dbReference type="GO" id="GO:0016020">
    <property type="term" value="C:membrane"/>
    <property type="evidence" value="ECO:0007669"/>
    <property type="project" value="UniProtKB-SubCell"/>
</dbReference>
<proteinExistence type="predicted"/>
<dbReference type="Pfam" id="PF00041">
    <property type="entry name" value="fn3"/>
    <property type="match status" value="1"/>
</dbReference>
<dbReference type="AlphaFoldDB" id="A0A183ICP7"/>
<keyword evidence="6" id="KW-1185">Reference proteome</keyword>
<dbReference type="SMART" id="SM00060">
    <property type="entry name" value="FN3"/>
    <property type="match status" value="1"/>
</dbReference>
<evidence type="ECO:0000313" key="6">
    <source>
        <dbReference type="Proteomes" id="UP000270296"/>
    </source>
</evidence>
<dbReference type="PRINTS" id="PR00014">
    <property type="entry name" value="FNTYPEIII"/>
</dbReference>
<reference evidence="7" key="1">
    <citation type="submission" date="2016-06" db="UniProtKB">
        <authorList>
            <consortium name="WormBaseParasite"/>
        </authorList>
    </citation>
    <scope>IDENTIFICATION</scope>
</reference>
<dbReference type="PROSITE" id="PS50835">
    <property type="entry name" value="IG_LIKE"/>
    <property type="match status" value="1"/>
</dbReference>
<dbReference type="GO" id="GO:0098609">
    <property type="term" value="P:cell-cell adhesion"/>
    <property type="evidence" value="ECO:0007669"/>
    <property type="project" value="TreeGrafter"/>
</dbReference>
<dbReference type="CDD" id="cd00063">
    <property type="entry name" value="FN3"/>
    <property type="match status" value="1"/>
</dbReference>
<dbReference type="Pfam" id="PF13927">
    <property type="entry name" value="Ig_3"/>
    <property type="match status" value="1"/>
</dbReference>
<reference evidence="5 6" key="2">
    <citation type="submission" date="2018-11" db="EMBL/GenBank/DDBJ databases">
        <authorList>
            <consortium name="Pathogen Informatics"/>
        </authorList>
    </citation>
    <scope>NUCLEOTIDE SEQUENCE [LARGE SCALE GENOMIC DNA]</scope>
</reference>
<evidence type="ECO:0000256" key="2">
    <source>
        <dbReference type="ARBA" id="ARBA00023157"/>
    </source>
</evidence>
<evidence type="ECO:0000259" key="4">
    <source>
        <dbReference type="PROSITE" id="PS50853"/>
    </source>
</evidence>
<dbReference type="Proteomes" id="UP000270296">
    <property type="component" value="Unassembled WGS sequence"/>
</dbReference>
<gene>
    <name evidence="5" type="ORF">SBAD_LOCUS1391</name>
</gene>
<dbReference type="Gene3D" id="2.60.40.10">
    <property type="entry name" value="Immunoglobulins"/>
    <property type="match status" value="4"/>
</dbReference>
<dbReference type="InterPro" id="IPR003599">
    <property type="entry name" value="Ig_sub"/>
</dbReference>
<name>A0A183ICP7_9BILA</name>
<dbReference type="SMART" id="SM00409">
    <property type="entry name" value="IG"/>
    <property type="match status" value="3"/>
</dbReference>
<dbReference type="InterPro" id="IPR036179">
    <property type="entry name" value="Ig-like_dom_sf"/>
</dbReference>
<dbReference type="InterPro" id="IPR003961">
    <property type="entry name" value="FN3_dom"/>
</dbReference>
<dbReference type="SUPFAM" id="SSF49265">
    <property type="entry name" value="Fibronectin type III"/>
    <property type="match status" value="1"/>
</dbReference>
<dbReference type="OrthoDB" id="9355041at2759"/>
<dbReference type="SUPFAM" id="SSF48726">
    <property type="entry name" value="Immunoglobulin"/>
    <property type="match status" value="3"/>
</dbReference>
<dbReference type="PANTHER" id="PTHR44170">
    <property type="entry name" value="PROTEIN SIDEKICK"/>
    <property type="match status" value="1"/>
</dbReference>
<feature type="domain" description="Fibronectin type-III" evidence="4">
    <location>
        <begin position="306"/>
        <end position="424"/>
    </location>
</feature>
<dbReference type="SMART" id="SM00408">
    <property type="entry name" value="IGc2"/>
    <property type="match status" value="2"/>
</dbReference>
<sequence>MAVADMPVLSISPHFDHVVRKEGSPFVIRCTVSSDDGFDHEYSISWKDPQGNQIPSSSKYRIHVLEPPFRKSRTSSLLFSSLQRDDQGAYVCEATSGAQTFTQTYTIHVMQPMSWLTRDPVVGGLLEEPLPINCVAEGVPAPDVTILMQEGKALPDQRFTVVNNVLTIDPLLMDDRGLVIECTATQISGDEDYSNVEHKLITVDVYYPPKFEESILSRYGIPGKNATFPCAVKESNPPVIDFQFWLDSRRIQDDDKYQVEVNLLEQRATLHLRYAEYDDFTRPIKCKATNGKAESELSFVFKEATTPESPQAAFLSSSDHSVTFRIVDDLSDAEKSVSNVPITEYRVHFIPAALLAMHKNRSVEDIWRSNATVVHVKKTEDNQYTVGDLKPATKYAFRFQSVNEAGWSEHGATLLAETVTVSDASLATTPLMPMTATTASGKRVGAPLHPLHPPGPDPPDILFVVITVLFRRVYDM</sequence>
<dbReference type="InterPro" id="IPR013783">
    <property type="entry name" value="Ig-like_fold"/>
</dbReference>
<dbReference type="PROSITE" id="PS50853">
    <property type="entry name" value="FN3"/>
    <property type="match status" value="1"/>
</dbReference>
<dbReference type="PANTHER" id="PTHR44170:SF6">
    <property type="entry name" value="CONTACTIN"/>
    <property type="match status" value="1"/>
</dbReference>
<evidence type="ECO:0000256" key="1">
    <source>
        <dbReference type="ARBA" id="ARBA00022737"/>
    </source>
</evidence>
<evidence type="ECO:0000313" key="7">
    <source>
        <dbReference type="WBParaSite" id="SBAD_0000145001-mRNA-1"/>
    </source>
</evidence>
<dbReference type="WBParaSite" id="SBAD_0000145001-mRNA-1">
    <property type="protein sequence ID" value="SBAD_0000145001-mRNA-1"/>
    <property type="gene ID" value="SBAD_0000145001"/>
</dbReference>
<evidence type="ECO:0000313" key="5">
    <source>
        <dbReference type="EMBL" id="VDO94202.1"/>
    </source>
</evidence>
<dbReference type="EMBL" id="UZAM01006812">
    <property type="protein sequence ID" value="VDO94202.1"/>
    <property type="molecule type" value="Genomic_DNA"/>
</dbReference>
<keyword evidence="2" id="KW-1015">Disulfide bond</keyword>
<keyword evidence="1" id="KW-0677">Repeat</keyword>
<accession>A0A183ICP7</accession>
<protein>
    <submittedName>
        <fullName evidence="7">Ig-like domain-containing protein</fullName>
    </submittedName>
</protein>
<dbReference type="InterPro" id="IPR007110">
    <property type="entry name" value="Ig-like_dom"/>
</dbReference>
<feature type="domain" description="Ig-like" evidence="3">
    <location>
        <begin position="7"/>
        <end position="108"/>
    </location>
</feature>
<evidence type="ECO:0000259" key="3">
    <source>
        <dbReference type="PROSITE" id="PS50835"/>
    </source>
</evidence>
<dbReference type="InterPro" id="IPR036116">
    <property type="entry name" value="FN3_sf"/>
</dbReference>
<dbReference type="InterPro" id="IPR003598">
    <property type="entry name" value="Ig_sub2"/>
</dbReference>
<organism evidence="7">
    <name type="scientific">Soboliphyme baturini</name>
    <dbReference type="NCBI Taxonomy" id="241478"/>
    <lineage>
        <taxon>Eukaryota</taxon>
        <taxon>Metazoa</taxon>
        <taxon>Ecdysozoa</taxon>
        <taxon>Nematoda</taxon>
        <taxon>Enoplea</taxon>
        <taxon>Dorylaimia</taxon>
        <taxon>Dioctophymatida</taxon>
        <taxon>Dioctophymatoidea</taxon>
        <taxon>Soboliphymatidae</taxon>
        <taxon>Soboliphyme</taxon>
    </lineage>
</organism>